<comment type="similarity">
    <text evidence="2">Belongs to the tumor necrosis factor family.</text>
</comment>
<dbReference type="GO" id="GO:0006955">
    <property type="term" value="P:immune response"/>
    <property type="evidence" value="ECO:0007669"/>
    <property type="project" value="InterPro"/>
</dbReference>
<comment type="caution">
    <text evidence="7">The sequence shown here is derived from an EMBL/GenBank/DDBJ whole genome shotgun (WGS) entry which is preliminary data.</text>
</comment>
<dbReference type="InterPro" id="IPR008983">
    <property type="entry name" value="Tumour_necrosis_fac-like_dom"/>
</dbReference>
<dbReference type="Pfam" id="PF00229">
    <property type="entry name" value="TNF"/>
    <property type="match status" value="1"/>
</dbReference>
<dbReference type="GO" id="GO:0016020">
    <property type="term" value="C:membrane"/>
    <property type="evidence" value="ECO:0007669"/>
    <property type="project" value="UniProtKB-SubCell"/>
</dbReference>
<keyword evidence="3" id="KW-0202">Cytokine</keyword>
<evidence type="ECO:0000259" key="6">
    <source>
        <dbReference type="PROSITE" id="PS50049"/>
    </source>
</evidence>
<evidence type="ECO:0000256" key="1">
    <source>
        <dbReference type="ARBA" id="ARBA00004370"/>
    </source>
</evidence>
<evidence type="ECO:0000256" key="5">
    <source>
        <dbReference type="SAM" id="Phobius"/>
    </source>
</evidence>
<feature type="transmembrane region" description="Helical" evidence="5">
    <location>
        <begin position="21"/>
        <end position="46"/>
    </location>
</feature>
<dbReference type="GO" id="GO:0005615">
    <property type="term" value="C:extracellular space"/>
    <property type="evidence" value="ECO:0007669"/>
    <property type="project" value="UniProtKB-KW"/>
</dbReference>
<sequence>MKKWNRFKSDFARKSAWFKPSVLVVLANPVILLVLVMCLFIVSPVLDTRRNSESYRRTVGSASEMTRGDKNRYCFKEDRQSCLEKGYRVKLLENRTLCCGELGEHLYGLMSEELRERLETDASKGRNLDRIKGYIHQLHVDPSAVQARPAAHVGILQNGNTTGPDSGAPRIHWEKSGEGSFVSGGLIHGGDRLTVTKAGYYYVYTGLQFNVDPKTVESGALVAYIYRHVNGTRESRRKLMMARESSCKNTRGNIAGPVSVYMAGIFLLRDKDEISIRTHSQSLLRRSPATTYMGMHMV</sequence>
<dbReference type="SUPFAM" id="SSF49842">
    <property type="entry name" value="TNF-like"/>
    <property type="match status" value="1"/>
</dbReference>
<dbReference type="EMBL" id="JBAMIC010000024">
    <property type="protein sequence ID" value="KAK7090089.1"/>
    <property type="molecule type" value="Genomic_DNA"/>
</dbReference>
<feature type="domain" description="THD" evidence="6">
    <location>
        <begin position="149"/>
        <end position="298"/>
    </location>
</feature>
<dbReference type="PANTHER" id="PTHR11471:SF13">
    <property type="entry name" value="TNF FAMILY PROFILE DOMAIN-CONTAINING PROTEIN"/>
    <property type="match status" value="1"/>
</dbReference>
<dbReference type="GO" id="GO:0005164">
    <property type="term" value="F:tumor necrosis factor receptor binding"/>
    <property type="evidence" value="ECO:0007669"/>
    <property type="project" value="InterPro"/>
</dbReference>
<name>A0AAN9ANI0_9CAEN</name>
<accession>A0AAN9ANI0</accession>
<evidence type="ECO:0000313" key="7">
    <source>
        <dbReference type="EMBL" id="KAK7090089.1"/>
    </source>
</evidence>
<keyword evidence="5" id="KW-0812">Transmembrane</keyword>
<keyword evidence="5" id="KW-1133">Transmembrane helix</keyword>
<dbReference type="Gene3D" id="2.60.120.40">
    <property type="match status" value="1"/>
</dbReference>
<dbReference type="AlphaFoldDB" id="A0AAN9ANI0"/>
<dbReference type="InterPro" id="IPR006052">
    <property type="entry name" value="TNF_dom"/>
</dbReference>
<organism evidence="7 8">
    <name type="scientific">Littorina saxatilis</name>
    <dbReference type="NCBI Taxonomy" id="31220"/>
    <lineage>
        <taxon>Eukaryota</taxon>
        <taxon>Metazoa</taxon>
        <taxon>Spiralia</taxon>
        <taxon>Lophotrochozoa</taxon>
        <taxon>Mollusca</taxon>
        <taxon>Gastropoda</taxon>
        <taxon>Caenogastropoda</taxon>
        <taxon>Littorinimorpha</taxon>
        <taxon>Littorinoidea</taxon>
        <taxon>Littorinidae</taxon>
        <taxon>Littorina</taxon>
    </lineage>
</organism>
<protein>
    <recommendedName>
        <fullName evidence="6">THD domain-containing protein</fullName>
    </recommendedName>
</protein>
<evidence type="ECO:0000256" key="3">
    <source>
        <dbReference type="ARBA" id="ARBA00022514"/>
    </source>
</evidence>
<proteinExistence type="inferred from homology"/>
<reference evidence="7 8" key="1">
    <citation type="submission" date="2024-02" db="EMBL/GenBank/DDBJ databases">
        <title>Chromosome-scale genome assembly of the rough periwinkle Littorina saxatilis.</title>
        <authorList>
            <person name="De Jode A."/>
            <person name="Faria R."/>
            <person name="Formenti G."/>
            <person name="Sims Y."/>
            <person name="Smith T.P."/>
            <person name="Tracey A."/>
            <person name="Wood J.M.D."/>
            <person name="Zagrodzka Z.B."/>
            <person name="Johannesson K."/>
            <person name="Butlin R.K."/>
            <person name="Leder E.H."/>
        </authorList>
    </citation>
    <scope>NUCLEOTIDE SEQUENCE [LARGE SCALE GENOMIC DNA]</scope>
    <source>
        <strain evidence="7">Snail1</strain>
        <tissue evidence="7">Muscle</tissue>
    </source>
</reference>
<dbReference type="GO" id="GO:0005125">
    <property type="term" value="F:cytokine activity"/>
    <property type="evidence" value="ECO:0007669"/>
    <property type="project" value="UniProtKB-KW"/>
</dbReference>
<evidence type="ECO:0000256" key="4">
    <source>
        <dbReference type="ARBA" id="ARBA00023136"/>
    </source>
</evidence>
<keyword evidence="8" id="KW-1185">Reference proteome</keyword>
<dbReference type="PANTHER" id="PTHR11471">
    <property type="entry name" value="TUMOR NECROSIS FACTOR FAMILY MEMBER"/>
    <property type="match status" value="1"/>
</dbReference>
<evidence type="ECO:0000313" key="8">
    <source>
        <dbReference type="Proteomes" id="UP001374579"/>
    </source>
</evidence>
<comment type="subcellular location">
    <subcellularLocation>
        <location evidence="1">Membrane</location>
    </subcellularLocation>
</comment>
<evidence type="ECO:0000256" key="2">
    <source>
        <dbReference type="ARBA" id="ARBA00008670"/>
    </source>
</evidence>
<keyword evidence="4 5" id="KW-0472">Membrane</keyword>
<gene>
    <name evidence="7" type="ORF">V1264_009935</name>
</gene>
<dbReference type="Proteomes" id="UP001374579">
    <property type="component" value="Unassembled WGS sequence"/>
</dbReference>
<dbReference type="PROSITE" id="PS50049">
    <property type="entry name" value="THD_2"/>
    <property type="match status" value="1"/>
</dbReference>
<dbReference type="SMART" id="SM00207">
    <property type="entry name" value="TNF"/>
    <property type="match status" value="1"/>
</dbReference>